<dbReference type="EMBL" id="FZOU01000001">
    <property type="protein sequence ID" value="SNS32744.1"/>
    <property type="molecule type" value="Genomic_DNA"/>
</dbReference>
<keyword evidence="3" id="KW-1185">Reference proteome</keyword>
<dbReference type="AlphaFoldDB" id="A0A239DM53"/>
<accession>A0A239DM53</accession>
<keyword evidence="1" id="KW-0732">Signal</keyword>
<reference evidence="2 3" key="1">
    <citation type="submission" date="2017-06" db="EMBL/GenBank/DDBJ databases">
        <authorList>
            <person name="Kim H.J."/>
            <person name="Triplett B.A."/>
        </authorList>
    </citation>
    <scope>NUCLEOTIDE SEQUENCE [LARGE SCALE GENOMIC DNA]</scope>
    <source>
        <strain evidence="2 3">DSM 18704</strain>
    </source>
</reference>
<dbReference type="RefSeq" id="WP_089406802.1">
    <property type="nucleotide sequence ID" value="NZ_FZOU01000001.1"/>
</dbReference>
<feature type="chain" id="PRO_5013099640" evidence="1">
    <location>
        <begin position="29"/>
        <end position="190"/>
    </location>
</feature>
<proteinExistence type="predicted"/>
<organism evidence="2 3">
    <name type="scientific">Granulicella rosea</name>
    <dbReference type="NCBI Taxonomy" id="474952"/>
    <lineage>
        <taxon>Bacteria</taxon>
        <taxon>Pseudomonadati</taxon>
        <taxon>Acidobacteriota</taxon>
        <taxon>Terriglobia</taxon>
        <taxon>Terriglobales</taxon>
        <taxon>Acidobacteriaceae</taxon>
        <taxon>Granulicella</taxon>
    </lineage>
</organism>
<name>A0A239DM53_9BACT</name>
<dbReference type="OrthoDB" id="123056at2"/>
<sequence>MNVSMRRLIRHGFPPLVLLLGSAAGARAQVNSTTATVALTATLSEAVTVSVTPTAMTFALVAGGTANGSVPVAVTTTWVTATSRANLVLDAYFTTASAALTTAGPPVVNIPSSEVLGQMTTGTPTSYTAFTQTAAFGPTGGGLTLYTVALTSSNRSGTRTDNLTLQINLTGTQIPAATYTGTMYLQAQAL</sequence>
<gene>
    <name evidence="2" type="ORF">SAMN05421770_101514</name>
</gene>
<feature type="signal peptide" evidence="1">
    <location>
        <begin position="1"/>
        <end position="28"/>
    </location>
</feature>
<evidence type="ECO:0000313" key="2">
    <source>
        <dbReference type="EMBL" id="SNS32744.1"/>
    </source>
</evidence>
<evidence type="ECO:0000313" key="3">
    <source>
        <dbReference type="Proteomes" id="UP000198356"/>
    </source>
</evidence>
<protein>
    <submittedName>
        <fullName evidence="2">Uncharacterized protein</fullName>
    </submittedName>
</protein>
<evidence type="ECO:0000256" key="1">
    <source>
        <dbReference type="SAM" id="SignalP"/>
    </source>
</evidence>
<dbReference type="Proteomes" id="UP000198356">
    <property type="component" value="Unassembled WGS sequence"/>
</dbReference>